<evidence type="ECO:0000313" key="3">
    <source>
        <dbReference type="RefSeq" id="XP_039136075.1"/>
    </source>
</evidence>
<evidence type="ECO:0000313" key="2">
    <source>
        <dbReference type="Proteomes" id="UP001515500"/>
    </source>
</evidence>
<dbReference type="GeneID" id="120273505"/>
<dbReference type="RefSeq" id="XP_039136075.1">
    <property type="nucleotide sequence ID" value="XM_039280141.1"/>
</dbReference>
<organism evidence="2 3">
    <name type="scientific">Dioscorea cayennensis subsp. rotundata</name>
    <name type="common">White Guinea yam</name>
    <name type="synonym">Dioscorea rotundata</name>
    <dbReference type="NCBI Taxonomy" id="55577"/>
    <lineage>
        <taxon>Eukaryota</taxon>
        <taxon>Viridiplantae</taxon>
        <taxon>Streptophyta</taxon>
        <taxon>Embryophyta</taxon>
        <taxon>Tracheophyta</taxon>
        <taxon>Spermatophyta</taxon>
        <taxon>Magnoliopsida</taxon>
        <taxon>Liliopsida</taxon>
        <taxon>Dioscoreales</taxon>
        <taxon>Dioscoreaceae</taxon>
        <taxon>Dioscorea</taxon>
    </lineage>
</organism>
<dbReference type="PANTHER" id="PTHR31704:SF37">
    <property type="entry name" value="HEAT SHOCK PROTEIN"/>
    <property type="match status" value="1"/>
</dbReference>
<feature type="domain" description="Myb/SANT-like" evidence="1">
    <location>
        <begin position="49"/>
        <end position="90"/>
    </location>
</feature>
<proteinExistence type="predicted"/>
<keyword evidence="2" id="KW-1185">Reference proteome</keyword>
<gene>
    <name evidence="3" type="primary">LOC120273505</name>
</gene>
<dbReference type="PANTHER" id="PTHR31704">
    <property type="entry name" value="MYB/SANT-LIKE DNA-BINDING DOMAIN PROTEIN-RELATED"/>
    <property type="match status" value="1"/>
</dbReference>
<name>A0AB40C8B7_DIOCR</name>
<dbReference type="InterPro" id="IPR024752">
    <property type="entry name" value="Myb/SANT-like_dom"/>
</dbReference>
<dbReference type="AlphaFoldDB" id="A0AB40C8B7"/>
<reference evidence="3" key="1">
    <citation type="submission" date="2025-08" db="UniProtKB">
        <authorList>
            <consortium name="RefSeq"/>
        </authorList>
    </citation>
    <scope>IDENTIFICATION</scope>
</reference>
<sequence>MASKLPPKRVIQGANVGDVNVVASEKTPKARSDDTNTEFFLKICVQEVQIGVSYNYKQLKNKWDSLKKEFAIWTKLAEHLTWLGWDPVKRENLEYLKCRNEGSKFLDMMEICFKDIVAIGYMALVPYADPSTENEVSKKNAYARMNEIDIEIDNFDDDGDSCQQYNDVIRE</sequence>
<accession>A0AB40C8B7</accession>
<protein>
    <submittedName>
        <fullName evidence="3">Uncharacterized protein LOC120273505</fullName>
    </submittedName>
</protein>
<evidence type="ECO:0000259" key="1">
    <source>
        <dbReference type="Pfam" id="PF12776"/>
    </source>
</evidence>
<dbReference type="Proteomes" id="UP001515500">
    <property type="component" value="Chromosome 2"/>
</dbReference>
<dbReference type="Pfam" id="PF12776">
    <property type="entry name" value="Myb_DNA-bind_3"/>
    <property type="match status" value="1"/>
</dbReference>